<comment type="caution">
    <text evidence="2">The sequence shown here is derived from an EMBL/GenBank/DDBJ whole genome shotgun (WGS) entry which is preliminary data.</text>
</comment>
<feature type="region of interest" description="Disordered" evidence="1">
    <location>
        <begin position="202"/>
        <end position="275"/>
    </location>
</feature>
<dbReference type="EMBL" id="JABTTQ020000006">
    <property type="protein sequence ID" value="KAK6153049.1"/>
    <property type="molecule type" value="Genomic_DNA"/>
</dbReference>
<evidence type="ECO:0000313" key="2">
    <source>
        <dbReference type="EMBL" id="KAK6153049.1"/>
    </source>
</evidence>
<dbReference type="PANTHER" id="PTHR48449">
    <property type="entry name" value="DUF1985 DOMAIN-CONTAINING PROTEIN"/>
    <property type="match status" value="1"/>
</dbReference>
<evidence type="ECO:0000313" key="3">
    <source>
        <dbReference type="Proteomes" id="UP001318860"/>
    </source>
</evidence>
<organism evidence="2 3">
    <name type="scientific">Rehmannia glutinosa</name>
    <name type="common">Chinese foxglove</name>
    <dbReference type="NCBI Taxonomy" id="99300"/>
    <lineage>
        <taxon>Eukaryota</taxon>
        <taxon>Viridiplantae</taxon>
        <taxon>Streptophyta</taxon>
        <taxon>Embryophyta</taxon>
        <taxon>Tracheophyta</taxon>
        <taxon>Spermatophyta</taxon>
        <taxon>Magnoliopsida</taxon>
        <taxon>eudicotyledons</taxon>
        <taxon>Gunneridae</taxon>
        <taxon>Pentapetalae</taxon>
        <taxon>asterids</taxon>
        <taxon>lamiids</taxon>
        <taxon>Lamiales</taxon>
        <taxon>Orobanchaceae</taxon>
        <taxon>Rehmannieae</taxon>
        <taxon>Rehmannia</taxon>
    </lineage>
</organism>
<evidence type="ECO:0000256" key="1">
    <source>
        <dbReference type="SAM" id="MobiDB-lite"/>
    </source>
</evidence>
<dbReference type="PANTHER" id="PTHR48449:SF1">
    <property type="entry name" value="DUF1985 DOMAIN-CONTAINING PROTEIN"/>
    <property type="match status" value="1"/>
</dbReference>
<gene>
    <name evidence="2" type="ORF">DH2020_012688</name>
</gene>
<dbReference type="Proteomes" id="UP001318860">
    <property type="component" value="Unassembled WGS sequence"/>
</dbReference>
<evidence type="ECO:0008006" key="4">
    <source>
        <dbReference type="Google" id="ProtNLM"/>
    </source>
</evidence>
<sequence length="275" mass="31757">MACFYVGHSKCIERTCKEGEWQGNHDTKIALQMFVTEFCWSPGPAKKLDEKYIYLVDNLKAFNAYPWGRISYEFIVSDIRSCMSDRVQNFWKRKEKKKVEKKKDHNMEKFDVSGFTHTLQVWAYEVMPELGKLCVKRVSGFTDATPRILRWIAEDAPRVKVAKILKPSHAEKSFGYFQSVAKWQQEQVAAVAANEDLDENVDVDASTTRMMRTREERTKNRHDVDAGKPSVHEVESDDEEESVGELKESVGGEEESESDDSDYKKEEASDDNEQE</sequence>
<name>A0ABR0X3I2_REHGL</name>
<feature type="compositionally biased region" description="Acidic residues" evidence="1">
    <location>
        <begin position="251"/>
        <end position="260"/>
    </location>
</feature>
<feature type="compositionally biased region" description="Basic and acidic residues" evidence="1">
    <location>
        <begin position="212"/>
        <end position="234"/>
    </location>
</feature>
<protein>
    <recommendedName>
        <fullName evidence="4">DUF1985 domain-containing protein</fullName>
    </recommendedName>
</protein>
<reference evidence="2 3" key="1">
    <citation type="journal article" date="2021" name="Comput. Struct. Biotechnol. J.">
        <title>De novo genome assembly of the potent medicinal plant Rehmannia glutinosa using nanopore technology.</title>
        <authorList>
            <person name="Ma L."/>
            <person name="Dong C."/>
            <person name="Song C."/>
            <person name="Wang X."/>
            <person name="Zheng X."/>
            <person name="Niu Y."/>
            <person name="Chen S."/>
            <person name="Feng W."/>
        </authorList>
    </citation>
    <scope>NUCLEOTIDE SEQUENCE [LARGE SCALE GENOMIC DNA]</scope>
    <source>
        <strain evidence="2">DH-2019</strain>
    </source>
</reference>
<keyword evidence="3" id="KW-1185">Reference proteome</keyword>
<accession>A0ABR0X3I2</accession>
<proteinExistence type="predicted"/>